<sequence length="132" mass="14290">MSKAASRVVTVRRLSVKMWWNTSALVYRPIREANWLIDMWCRAPSRLNLMIVAAIKSPRCSLKVEKNSKGVPAGRGAMVVALVTACPDGPLRRQHLPGAGSPLGGPVSGPETMMTPYPAKKHVSTTSRGVPD</sequence>
<proteinExistence type="predicted"/>
<reference evidence="2" key="1">
    <citation type="journal article" date="2022" name="Mol. Ecol. Resour.">
        <title>The genomes of chicory, endive, great burdock and yacon provide insights into Asteraceae palaeo-polyploidization history and plant inulin production.</title>
        <authorList>
            <person name="Fan W."/>
            <person name="Wang S."/>
            <person name="Wang H."/>
            <person name="Wang A."/>
            <person name="Jiang F."/>
            <person name="Liu H."/>
            <person name="Zhao H."/>
            <person name="Xu D."/>
            <person name="Zhang Y."/>
        </authorList>
    </citation>
    <scope>NUCLEOTIDE SEQUENCE [LARGE SCALE GENOMIC DNA]</scope>
    <source>
        <strain evidence="2">cv. Yunnan</strain>
    </source>
</reference>
<dbReference type="Proteomes" id="UP001056120">
    <property type="component" value="Linkage Group LG04"/>
</dbReference>
<accession>A0ACB9JG19</accession>
<keyword evidence="2" id="KW-1185">Reference proteome</keyword>
<reference evidence="1 2" key="2">
    <citation type="journal article" date="2022" name="Mol. Ecol. Resour.">
        <title>The genomes of chicory, endive, great burdock and yacon provide insights into Asteraceae paleo-polyploidization history and plant inulin production.</title>
        <authorList>
            <person name="Fan W."/>
            <person name="Wang S."/>
            <person name="Wang H."/>
            <person name="Wang A."/>
            <person name="Jiang F."/>
            <person name="Liu H."/>
            <person name="Zhao H."/>
            <person name="Xu D."/>
            <person name="Zhang Y."/>
        </authorList>
    </citation>
    <scope>NUCLEOTIDE SEQUENCE [LARGE SCALE GENOMIC DNA]</scope>
    <source>
        <strain evidence="2">cv. Yunnan</strain>
        <tissue evidence="1">Leaves</tissue>
    </source>
</reference>
<dbReference type="EMBL" id="CM042021">
    <property type="protein sequence ID" value="KAI3819307.1"/>
    <property type="molecule type" value="Genomic_DNA"/>
</dbReference>
<evidence type="ECO:0000313" key="2">
    <source>
        <dbReference type="Proteomes" id="UP001056120"/>
    </source>
</evidence>
<protein>
    <submittedName>
        <fullName evidence="1">Uncharacterized protein</fullName>
    </submittedName>
</protein>
<comment type="caution">
    <text evidence="1">The sequence shown here is derived from an EMBL/GenBank/DDBJ whole genome shotgun (WGS) entry which is preliminary data.</text>
</comment>
<evidence type="ECO:0000313" key="1">
    <source>
        <dbReference type="EMBL" id="KAI3819307.1"/>
    </source>
</evidence>
<name>A0ACB9JG19_9ASTR</name>
<gene>
    <name evidence="1" type="ORF">L1987_13134</name>
</gene>
<organism evidence="1 2">
    <name type="scientific">Smallanthus sonchifolius</name>
    <dbReference type="NCBI Taxonomy" id="185202"/>
    <lineage>
        <taxon>Eukaryota</taxon>
        <taxon>Viridiplantae</taxon>
        <taxon>Streptophyta</taxon>
        <taxon>Embryophyta</taxon>
        <taxon>Tracheophyta</taxon>
        <taxon>Spermatophyta</taxon>
        <taxon>Magnoliopsida</taxon>
        <taxon>eudicotyledons</taxon>
        <taxon>Gunneridae</taxon>
        <taxon>Pentapetalae</taxon>
        <taxon>asterids</taxon>
        <taxon>campanulids</taxon>
        <taxon>Asterales</taxon>
        <taxon>Asteraceae</taxon>
        <taxon>Asteroideae</taxon>
        <taxon>Heliantheae alliance</taxon>
        <taxon>Millerieae</taxon>
        <taxon>Smallanthus</taxon>
    </lineage>
</organism>